<evidence type="ECO:0000259" key="3">
    <source>
        <dbReference type="Pfam" id="PF14191"/>
    </source>
</evidence>
<dbReference type="InterPro" id="IPR024383">
    <property type="entry name" value="DUF3849"/>
</dbReference>
<gene>
    <name evidence="4" type="ORF">RBI_I01248</name>
</gene>
<evidence type="ECO:0000259" key="1">
    <source>
        <dbReference type="Pfam" id="PF12957"/>
    </source>
</evidence>
<dbReference type="InterPro" id="IPR024559">
    <property type="entry name" value="DUF3846"/>
</dbReference>
<evidence type="ECO:0008006" key="6">
    <source>
        <dbReference type="Google" id="ProtNLM"/>
    </source>
</evidence>
<dbReference type="EMBL" id="HF545616">
    <property type="protein sequence ID" value="CCO04960.1"/>
    <property type="molecule type" value="Genomic_DNA"/>
</dbReference>
<accession>A0ABM9QGD1</accession>
<feature type="domain" description="DUF3846" evidence="1">
    <location>
        <begin position="339"/>
        <end position="439"/>
    </location>
</feature>
<dbReference type="Proteomes" id="UP000027600">
    <property type="component" value="Chromosome I"/>
</dbReference>
<evidence type="ECO:0000259" key="2">
    <source>
        <dbReference type="Pfam" id="PF12960"/>
    </source>
</evidence>
<name>A0ABM9QGD1_9FIRM</name>
<keyword evidence="5" id="KW-1185">Reference proteome</keyword>
<dbReference type="Pfam" id="PF12957">
    <property type="entry name" value="DUF3846"/>
    <property type="match status" value="1"/>
</dbReference>
<feature type="domain" description="YodL-like" evidence="3">
    <location>
        <begin position="232"/>
        <end position="328"/>
    </location>
</feature>
<dbReference type="Pfam" id="PF12960">
    <property type="entry name" value="DUF3849"/>
    <property type="match status" value="1"/>
</dbReference>
<evidence type="ECO:0000313" key="4">
    <source>
        <dbReference type="EMBL" id="CCO04960.1"/>
    </source>
</evidence>
<sequence>MSYLYRHSFENAEQSGEIEAYRESQKENIRCKNAIEKAIADNFDGYYLSDTAVRTALADFGYDRTMWVLAVSILNKNDDGRFSHENKEWARSVIPPYISQKEMREYCVDSHPAVLNGFIDEVRKEYSKLGLVGEKQCVHSDKPQDYERKLLILKPEILNEQFKSPINQYFYATGGFGCDPEKSGRKVFGQFLADGEKAHFYREDFCGVADYDQIPKWAVERLAQIEAPQMKIRIFQIDHDKDSNKLAFMNYDYAQAHGGVDSSIYRQIYGGTVNCKSLESVFALCNSDKTPPGYYGESMSVSNVIEVCEGKNKGFYFCNSVGFKPIDFDITRTDHNDMMKILVVENGKTPYKAEIRHDIHAMQSVVEGCIEPIYFEPKQDALVWCNDEFLLNNSEPNRMVGDCLVHGTFYVSGNCKNEYGEWDSCSLTDEQIEKYSEIFETPVIVFEQAEELTEDFEETEEPEITMS</sequence>
<protein>
    <recommendedName>
        <fullName evidence="6">DUF3849 domain-containing protein</fullName>
    </recommendedName>
</protein>
<feature type="domain" description="DUF3849" evidence="2">
    <location>
        <begin position="4"/>
        <end position="126"/>
    </location>
</feature>
<proteinExistence type="predicted"/>
<dbReference type="RefSeq" id="WP_051706548.1">
    <property type="nucleotide sequence ID" value="NZ_DAWEGH010000087.1"/>
</dbReference>
<organism evidence="4 5">
    <name type="scientific">Ruminococcus bicirculans</name>
    <name type="common">ex Wegman et al. 2014</name>
    <dbReference type="NCBI Taxonomy" id="1160721"/>
    <lineage>
        <taxon>Bacteria</taxon>
        <taxon>Bacillati</taxon>
        <taxon>Bacillota</taxon>
        <taxon>Clostridia</taxon>
        <taxon>Eubacteriales</taxon>
        <taxon>Oscillospiraceae</taxon>
        <taxon>Ruminococcus</taxon>
    </lineage>
</organism>
<dbReference type="Pfam" id="PF14191">
    <property type="entry name" value="YodL"/>
    <property type="match status" value="1"/>
</dbReference>
<dbReference type="InterPro" id="IPR025923">
    <property type="entry name" value="YodL-like_dom"/>
</dbReference>
<evidence type="ECO:0000313" key="5">
    <source>
        <dbReference type="Proteomes" id="UP000027600"/>
    </source>
</evidence>
<reference evidence="4 5" key="1">
    <citation type="journal article" date="2014" name="Int. J. Syst. Evol. Microbiol.">
        <title>Complete genome of a new Firmicutes species belonging to the dominant human colonic microbiota ('Ruminococcus bicirculans') reveals two chromosomes and a selective capacity to utilize plant glucans.</title>
        <authorList>
            <consortium name="NISC Comparative Sequencing Program"/>
            <person name="Wegmann U."/>
            <person name="Louis P."/>
            <person name="Goesmann A."/>
            <person name="Henrissat B."/>
            <person name="Duncan S.H."/>
            <person name="Flint H.J."/>
        </authorList>
    </citation>
    <scope>NUCLEOTIDE SEQUENCE [LARGE SCALE GENOMIC DNA]</scope>
    <source>
        <strain evidence="4 5">80/3</strain>
    </source>
</reference>